<dbReference type="Pfam" id="PF00415">
    <property type="entry name" value="RCC1"/>
    <property type="match status" value="1"/>
</dbReference>
<evidence type="ECO:0000313" key="4">
    <source>
        <dbReference type="Proteomes" id="UP001209570"/>
    </source>
</evidence>
<evidence type="ECO:0000313" key="3">
    <source>
        <dbReference type="EMBL" id="KAJ0397372.1"/>
    </source>
</evidence>
<sequence>MTDRSVAATGAAPYAQRIWKVSKALDRLSVLCEQHQRQIKHVEGLPEWRVPGEPAGLPSHEPERAPPFFAWYHERESVQPLTPRSAERKRDVLRNSTKEMMAQLAPVPKTEEVVNKADLAEEKCWGNVESATIDNCTLHQVPTGHSYPVLDEKNDAPPTPVGHHEAVVKGRARRDMDSDGGPGEKPSKKGLQPVRVYPRYVRVRQGSEIRYQCGVTVEPTQVLITASDWRLPREICVTSDLNAEIRTIQIYHKIHETYDDIYSSQTIIPSVFVSVLQKEATFLFAFGSGSNIAGQLGFGDRIDRAAFELRGRRVFAWGNGDDGRLGHGNLETCLEPTPIAALVDTARFTRGVSEKKVGSDFPMIPS</sequence>
<protein>
    <submittedName>
        <fullName evidence="3">Uncharacterized protein</fullName>
    </submittedName>
</protein>
<name>A0AAD5Q8W6_PYTIN</name>
<dbReference type="InterPro" id="IPR009091">
    <property type="entry name" value="RCC1/BLIP-II"/>
</dbReference>
<keyword evidence="4" id="KW-1185">Reference proteome</keyword>
<dbReference type="PROSITE" id="PS50012">
    <property type="entry name" value="RCC1_3"/>
    <property type="match status" value="1"/>
</dbReference>
<dbReference type="Proteomes" id="UP001209570">
    <property type="component" value="Unassembled WGS sequence"/>
</dbReference>
<proteinExistence type="predicted"/>
<feature type="repeat" description="RCC1" evidence="1">
    <location>
        <begin position="312"/>
        <end position="366"/>
    </location>
</feature>
<dbReference type="InterPro" id="IPR000408">
    <property type="entry name" value="Reg_chr_condens"/>
</dbReference>
<dbReference type="EMBL" id="JAKCXM010000255">
    <property type="protein sequence ID" value="KAJ0397372.1"/>
    <property type="molecule type" value="Genomic_DNA"/>
</dbReference>
<accession>A0AAD5Q8W6</accession>
<comment type="caution">
    <text evidence="3">The sequence shown here is derived from an EMBL/GenBank/DDBJ whole genome shotgun (WGS) entry which is preliminary data.</text>
</comment>
<dbReference type="SUPFAM" id="SSF50985">
    <property type="entry name" value="RCC1/BLIP-II"/>
    <property type="match status" value="1"/>
</dbReference>
<dbReference type="AlphaFoldDB" id="A0AAD5Q8W6"/>
<organism evidence="3 4">
    <name type="scientific">Pythium insidiosum</name>
    <name type="common">Pythiosis disease agent</name>
    <dbReference type="NCBI Taxonomy" id="114742"/>
    <lineage>
        <taxon>Eukaryota</taxon>
        <taxon>Sar</taxon>
        <taxon>Stramenopiles</taxon>
        <taxon>Oomycota</taxon>
        <taxon>Peronosporomycetes</taxon>
        <taxon>Pythiales</taxon>
        <taxon>Pythiaceae</taxon>
        <taxon>Pythium</taxon>
    </lineage>
</organism>
<gene>
    <name evidence="3" type="ORF">P43SY_008203</name>
</gene>
<reference evidence="3" key="1">
    <citation type="submission" date="2021-12" db="EMBL/GenBank/DDBJ databases">
        <title>Prjna785345.</title>
        <authorList>
            <person name="Rujirawat T."/>
            <person name="Krajaejun T."/>
        </authorList>
    </citation>
    <scope>NUCLEOTIDE SEQUENCE</scope>
    <source>
        <strain evidence="3">Pi057C3</strain>
    </source>
</reference>
<evidence type="ECO:0000256" key="1">
    <source>
        <dbReference type="PROSITE-ProRule" id="PRU00235"/>
    </source>
</evidence>
<dbReference type="Gene3D" id="2.130.10.30">
    <property type="entry name" value="Regulator of chromosome condensation 1/beta-lactamase-inhibitor protein II"/>
    <property type="match status" value="1"/>
</dbReference>
<feature type="region of interest" description="Disordered" evidence="2">
    <location>
        <begin position="153"/>
        <end position="191"/>
    </location>
</feature>
<evidence type="ECO:0000256" key="2">
    <source>
        <dbReference type="SAM" id="MobiDB-lite"/>
    </source>
</evidence>
<feature type="compositionally biased region" description="Basic and acidic residues" evidence="2">
    <location>
        <begin position="162"/>
        <end position="177"/>
    </location>
</feature>